<dbReference type="CDD" id="cd22162">
    <property type="entry name" value="F-box_AtSKIP3-like"/>
    <property type="match status" value="1"/>
</dbReference>
<dbReference type="InterPro" id="IPR036047">
    <property type="entry name" value="F-box-like_dom_sf"/>
</dbReference>
<dbReference type="EMBL" id="NBSK02000002">
    <property type="protein sequence ID" value="KAJ0224016.1"/>
    <property type="molecule type" value="Genomic_DNA"/>
</dbReference>
<dbReference type="AlphaFoldDB" id="A0A9R1XSD9"/>
<feature type="domain" description="F-box" evidence="1">
    <location>
        <begin position="5"/>
        <end position="51"/>
    </location>
</feature>
<organism evidence="2 3">
    <name type="scientific">Lactuca sativa</name>
    <name type="common">Garden lettuce</name>
    <dbReference type="NCBI Taxonomy" id="4236"/>
    <lineage>
        <taxon>Eukaryota</taxon>
        <taxon>Viridiplantae</taxon>
        <taxon>Streptophyta</taxon>
        <taxon>Embryophyta</taxon>
        <taxon>Tracheophyta</taxon>
        <taxon>Spermatophyta</taxon>
        <taxon>Magnoliopsida</taxon>
        <taxon>eudicotyledons</taxon>
        <taxon>Gunneridae</taxon>
        <taxon>Pentapetalae</taxon>
        <taxon>asterids</taxon>
        <taxon>campanulids</taxon>
        <taxon>Asterales</taxon>
        <taxon>Asteraceae</taxon>
        <taxon>Cichorioideae</taxon>
        <taxon>Cichorieae</taxon>
        <taxon>Lactucinae</taxon>
        <taxon>Lactuca</taxon>
    </lineage>
</organism>
<dbReference type="PANTHER" id="PTHR32278">
    <property type="entry name" value="F-BOX DOMAIN-CONTAINING PROTEIN"/>
    <property type="match status" value="1"/>
</dbReference>
<dbReference type="Pfam" id="PF14299">
    <property type="entry name" value="PP2"/>
    <property type="match status" value="1"/>
</dbReference>
<gene>
    <name evidence="2" type="ORF">LSAT_V11C200065830</name>
</gene>
<dbReference type="Pfam" id="PF00646">
    <property type="entry name" value="F-box"/>
    <property type="match status" value="1"/>
</dbReference>
<proteinExistence type="predicted"/>
<reference evidence="2 3" key="1">
    <citation type="journal article" date="2017" name="Nat. Commun.">
        <title>Genome assembly with in vitro proximity ligation data and whole-genome triplication in lettuce.</title>
        <authorList>
            <person name="Reyes-Chin-Wo S."/>
            <person name="Wang Z."/>
            <person name="Yang X."/>
            <person name="Kozik A."/>
            <person name="Arikit S."/>
            <person name="Song C."/>
            <person name="Xia L."/>
            <person name="Froenicke L."/>
            <person name="Lavelle D.O."/>
            <person name="Truco M.J."/>
            <person name="Xia R."/>
            <person name="Zhu S."/>
            <person name="Xu C."/>
            <person name="Xu H."/>
            <person name="Xu X."/>
            <person name="Cox K."/>
            <person name="Korf I."/>
            <person name="Meyers B.C."/>
            <person name="Michelmore R.W."/>
        </authorList>
    </citation>
    <scope>NUCLEOTIDE SEQUENCE [LARGE SCALE GENOMIC DNA]</scope>
    <source>
        <strain evidence="3">cv. Salinas</strain>
        <tissue evidence="2">Seedlings</tissue>
    </source>
</reference>
<evidence type="ECO:0000313" key="2">
    <source>
        <dbReference type="EMBL" id="KAJ0224016.1"/>
    </source>
</evidence>
<evidence type="ECO:0000313" key="3">
    <source>
        <dbReference type="Proteomes" id="UP000235145"/>
    </source>
</evidence>
<dbReference type="PANTHER" id="PTHR32278:SF61">
    <property type="entry name" value="F-BOX DOMAIN, PHLOEM PROTEIN 2-LIKE PROTEIN-RELATED"/>
    <property type="match status" value="1"/>
</dbReference>
<comment type="caution">
    <text evidence="2">The sequence shown here is derived from an EMBL/GenBank/DDBJ whole genome shotgun (WGS) entry which is preliminary data.</text>
</comment>
<dbReference type="PROSITE" id="PS50181">
    <property type="entry name" value="FBOX"/>
    <property type="match status" value="1"/>
</dbReference>
<accession>A0A9R1XSD9</accession>
<keyword evidence="3" id="KW-1185">Reference proteome</keyword>
<dbReference type="SUPFAM" id="SSF81383">
    <property type="entry name" value="F-box domain"/>
    <property type="match status" value="1"/>
</dbReference>
<sequence>MINKAASLSVLPEGCLSDVLSLTSPRDACSSASISKGFKSAADSDAVWERFLPPDYREVIDRSVSPVVFGSKKQLYLSLSDAHILLDRGNLSFQLDKESGKKCYILGAKELSITWQHDTQYWEWGHIPESRFPEVSILRQVCWLSIHGKIAAVMLSKNSTYVAYLVFRTTDDSWGLNVPAKTRVSFGGIEVETENVYLRRPHRVQENYVFPHRRKDGWMEMTLGEFEYNEGDDGDVQMAFEEVEHLNWKNGLIVEGIELRPKELAMDL</sequence>
<evidence type="ECO:0000259" key="1">
    <source>
        <dbReference type="PROSITE" id="PS50181"/>
    </source>
</evidence>
<dbReference type="Gene3D" id="1.20.1280.50">
    <property type="match status" value="1"/>
</dbReference>
<dbReference type="OrthoDB" id="1918565at2759"/>
<dbReference type="Proteomes" id="UP000235145">
    <property type="component" value="Unassembled WGS sequence"/>
</dbReference>
<dbReference type="InterPro" id="IPR025886">
    <property type="entry name" value="PP2-like"/>
</dbReference>
<dbReference type="InterPro" id="IPR001810">
    <property type="entry name" value="F-box_dom"/>
</dbReference>
<protein>
    <recommendedName>
        <fullName evidence="1">F-box domain-containing protein</fullName>
    </recommendedName>
</protein>
<name>A0A9R1XSD9_LACSA</name>